<organism evidence="1 2">
    <name type="scientific">Ralstonia pickettii OR214</name>
    <dbReference type="NCBI Taxonomy" id="1264675"/>
    <lineage>
        <taxon>Bacteria</taxon>
        <taxon>Pseudomonadati</taxon>
        <taxon>Pseudomonadota</taxon>
        <taxon>Betaproteobacteria</taxon>
        <taxon>Burkholderiales</taxon>
        <taxon>Burkholderiaceae</taxon>
        <taxon>Ralstonia</taxon>
    </lineage>
</organism>
<evidence type="ECO:0000313" key="1">
    <source>
        <dbReference type="EMBL" id="ENZ78842.1"/>
    </source>
</evidence>
<protein>
    <submittedName>
        <fullName evidence="1">Uncharacterized protein</fullName>
    </submittedName>
</protein>
<name>R0EBX4_RALPI</name>
<dbReference type="EMBL" id="APMQ01000003">
    <property type="protein sequence ID" value="ENZ78842.1"/>
    <property type="molecule type" value="Genomic_DNA"/>
</dbReference>
<dbReference type="AlphaFoldDB" id="R0EBX4"/>
<reference evidence="1 2" key="1">
    <citation type="journal article" date="2013" name="Genome Announc.">
        <title>Draft Genome Sequence for Ralstonia sp. Strain OR214, a Bacterium with Potential for Bioremediation.</title>
        <authorList>
            <person name="Utturkar S.M."/>
            <person name="Bollmann A."/>
            <person name="Brzoska R.M."/>
            <person name="Klingeman D.M."/>
            <person name="Epstein S.E."/>
            <person name="Palumbo A.V."/>
            <person name="Brown S.D."/>
        </authorList>
    </citation>
    <scope>NUCLEOTIDE SEQUENCE [LARGE SCALE GENOMIC DNA]</scope>
    <source>
        <strain evidence="1 2">OR214</strain>
    </source>
</reference>
<comment type="caution">
    <text evidence="1">The sequence shown here is derived from an EMBL/GenBank/DDBJ whole genome shotgun (WGS) entry which is preliminary data.</text>
</comment>
<accession>R0EBX4</accession>
<proteinExistence type="predicted"/>
<sequence length="106" mass="12379">MHRLSGRLVFHVKHTEGWPSGIVTRMRPQKVDEDAQLARHPRRAWEIEMKAIHRRTPRLEHSNQAAGRHMLGDEVFQHVRQAHALLRRLDHRQHIIGDEAPVTSAD</sequence>
<evidence type="ECO:0000313" key="2">
    <source>
        <dbReference type="Proteomes" id="UP000013280"/>
    </source>
</evidence>
<gene>
    <name evidence="1" type="ORF">OR214_01360</name>
</gene>
<dbReference type="Proteomes" id="UP000013280">
    <property type="component" value="Unassembled WGS sequence"/>
</dbReference>